<dbReference type="RefSeq" id="WP_376871022.1">
    <property type="nucleotide sequence ID" value="NZ_JBHUHP010000001.1"/>
</dbReference>
<evidence type="ECO:0000313" key="2">
    <source>
        <dbReference type="Proteomes" id="UP001597402"/>
    </source>
</evidence>
<sequence length="229" mass="25501">MNTFMAELAADPDYQARIAAQDMEHECIVQRNRVDAAPLASALAELGFTVEFPEDLLAQGVEYRAAIPLLIRWLPRIDNPDVKCSVIRALTVPWAGPEAARALVEELRRTLVSPGERSAMVVFDIANALEVVADESVADDLLELSRDRRVDADARAFLVQALGGVPQERVVDALLDVVRQEEDPLVLTGALNALGRLRDRRARDIVETCTHHGDRRVRKEALRVLKRLR</sequence>
<accession>A0ABW4X4J9</accession>
<organism evidence="1 2">
    <name type="scientific">Blastococcus deserti</name>
    <dbReference type="NCBI Taxonomy" id="2259033"/>
    <lineage>
        <taxon>Bacteria</taxon>
        <taxon>Bacillati</taxon>
        <taxon>Actinomycetota</taxon>
        <taxon>Actinomycetes</taxon>
        <taxon>Geodermatophilales</taxon>
        <taxon>Geodermatophilaceae</taxon>
        <taxon>Blastococcus</taxon>
    </lineage>
</organism>
<keyword evidence="2" id="KW-1185">Reference proteome</keyword>
<dbReference type="Proteomes" id="UP001597402">
    <property type="component" value="Unassembled WGS sequence"/>
</dbReference>
<reference evidence="2" key="1">
    <citation type="journal article" date="2019" name="Int. J. Syst. Evol. Microbiol.">
        <title>The Global Catalogue of Microorganisms (GCM) 10K type strain sequencing project: providing services to taxonomists for standard genome sequencing and annotation.</title>
        <authorList>
            <consortium name="The Broad Institute Genomics Platform"/>
            <consortium name="The Broad Institute Genome Sequencing Center for Infectious Disease"/>
            <person name="Wu L."/>
            <person name="Ma J."/>
        </authorList>
    </citation>
    <scope>NUCLEOTIDE SEQUENCE [LARGE SCALE GENOMIC DNA]</scope>
    <source>
        <strain evidence="2">JCM 3338</strain>
    </source>
</reference>
<dbReference type="EMBL" id="JBHUHP010000001">
    <property type="protein sequence ID" value="MFD2090307.1"/>
    <property type="molecule type" value="Genomic_DNA"/>
</dbReference>
<protein>
    <submittedName>
        <fullName evidence="1">HEAT repeat domain-containing protein</fullName>
    </submittedName>
</protein>
<gene>
    <name evidence="1" type="ORF">ACFSHS_01855</name>
</gene>
<dbReference type="InterPro" id="IPR016024">
    <property type="entry name" value="ARM-type_fold"/>
</dbReference>
<dbReference type="InterPro" id="IPR011989">
    <property type="entry name" value="ARM-like"/>
</dbReference>
<dbReference type="Gene3D" id="1.25.10.10">
    <property type="entry name" value="Leucine-rich Repeat Variant"/>
    <property type="match status" value="1"/>
</dbReference>
<evidence type="ECO:0000313" key="1">
    <source>
        <dbReference type="EMBL" id="MFD2090307.1"/>
    </source>
</evidence>
<dbReference type="Pfam" id="PF13646">
    <property type="entry name" value="HEAT_2"/>
    <property type="match status" value="1"/>
</dbReference>
<name>A0ABW4X4J9_9ACTN</name>
<dbReference type="SUPFAM" id="SSF48371">
    <property type="entry name" value="ARM repeat"/>
    <property type="match status" value="1"/>
</dbReference>
<proteinExistence type="predicted"/>
<comment type="caution">
    <text evidence="1">The sequence shown here is derived from an EMBL/GenBank/DDBJ whole genome shotgun (WGS) entry which is preliminary data.</text>
</comment>